<dbReference type="EMBL" id="CAUYUE010000007">
    <property type="protein sequence ID" value="CAK0782906.1"/>
    <property type="molecule type" value="Genomic_DNA"/>
</dbReference>
<protein>
    <submittedName>
        <fullName evidence="1">Uncharacterized protein</fullName>
    </submittedName>
</protein>
<dbReference type="Proteomes" id="UP001314263">
    <property type="component" value="Unassembled WGS sequence"/>
</dbReference>
<proteinExistence type="predicted"/>
<accession>A0AAV1I7P2</accession>
<gene>
    <name evidence="1" type="ORF">CVIRNUC_006101</name>
</gene>
<evidence type="ECO:0000313" key="2">
    <source>
        <dbReference type="Proteomes" id="UP001314263"/>
    </source>
</evidence>
<organism evidence="1 2">
    <name type="scientific">Coccomyxa viridis</name>
    <dbReference type="NCBI Taxonomy" id="1274662"/>
    <lineage>
        <taxon>Eukaryota</taxon>
        <taxon>Viridiplantae</taxon>
        <taxon>Chlorophyta</taxon>
        <taxon>core chlorophytes</taxon>
        <taxon>Trebouxiophyceae</taxon>
        <taxon>Trebouxiophyceae incertae sedis</taxon>
        <taxon>Coccomyxaceae</taxon>
        <taxon>Coccomyxa</taxon>
    </lineage>
</organism>
<evidence type="ECO:0000313" key="1">
    <source>
        <dbReference type="EMBL" id="CAK0782906.1"/>
    </source>
</evidence>
<reference evidence="1 2" key="1">
    <citation type="submission" date="2023-10" db="EMBL/GenBank/DDBJ databases">
        <authorList>
            <person name="Maclean D."/>
            <person name="Macfadyen A."/>
        </authorList>
    </citation>
    <scope>NUCLEOTIDE SEQUENCE [LARGE SCALE GENOMIC DNA]</scope>
</reference>
<name>A0AAV1I7P2_9CHLO</name>
<comment type="caution">
    <text evidence="1">The sequence shown here is derived from an EMBL/GenBank/DDBJ whole genome shotgun (WGS) entry which is preliminary data.</text>
</comment>
<keyword evidence="2" id="KW-1185">Reference proteome</keyword>
<sequence length="115" mass="12409">MGSPAQNLAPAWERIGRLQHANQVNNADSILGAAGSAADVRASASILDTLHAIGELSKGRGFCKEKGFRTKQLGRPFTGLSMHSNCPTWHLYICTVCSREARWWLVLRSSAATSA</sequence>
<dbReference type="AlphaFoldDB" id="A0AAV1I7P2"/>